<feature type="signal peptide" evidence="1">
    <location>
        <begin position="1"/>
        <end position="23"/>
    </location>
</feature>
<evidence type="ECO:0000256" key="1">
    <source>
        <dbReference type="SAM" id="SignalP"/>
    </source>
</evidence>
<name>A0AAJ0AEI3_9PEZI</name>
<dbReference type="Proteomes" id="UP001224890">
    <property type="component" value="Unassembled WGS sequence"/>
</dbReference>
<evidence type="ECO:0000313" key="2">
    <source>
        <dbReference type="EMBL" id="KAK1672417.1"/>
    </source>
</evidence>
<evidence type="ECO:0008006" key="4">
    <source>
        <dbReference type="Google" id="ProtNLM"/>
    </source>
</evidence>
<dbReference type="RefSeq" id="XP_060426420.1">
    <property type="nucleotide sequence ID" value="XM_060575570.1"/>
</dbReference>
<evidence type="ECO:0000313" key="3">
    <source>
        <dbReference type="Proteomes" id="UP001224890"/>
    </source>
</evidence>
<keyword evidence="3" id="KW-1185">Reference proteome</keyword>
<keyword evidence="1" id="KW-0732">Signal</keyword>
<comment type="caution">
    <text evidence="2">The sequence shown here is derived from an EMBL/GenBank/DDBJ whole genome shotgun (WGS) entry which is preliminary data.</text>
</comment>
<feature type="chain" id="PRO_5042508241" description="Secreted protein" evidence="1">
    <location>
        <begin position="24"/>
        <end position="79"/>
    </location>
</feature>
<organism evidence="2 3">
    <name type="scientific">Colletotrichum godetiae</name>
    <dbReference type="NCBI Taxonomy" id="1209918"/>
    <lineage>
        <taxon>Eukaryota</taxon>
        <taxon>Fungi</taxon>
        <taxon>Dikarya</taxon>
        <taxon>Ascomycota</taxon>
        <taxon>Pezizomycotina</taxon>
        <taxon>Sordariomycetes</taxon>
        <taxon>Hypocreomycetidae</taxon>
        <taxon>Glomerellales</taxon>
        <taxon>Glomerellaceae</taxon>
        <taxon>Colletotrichum</taxon>
        <taxon>Colletotrichum acutatum species complex</taxon>
    </lineage>
</organism>
<reference evidence="2" key="1">
    <citation type="submission" date="2021-06" db="EMBL/GenBank/DDBJ databases">
        <title>Comparative genomics, transcriptomics and evolutionary studies reveal genomic signatures of adaptation to plant cell wall in hemibiotrophic fungi.</title>
        <authorList>
            <consortium name="DOE Joint Genome Institute"/>
            <person name="Baroncelli R."/>
            <person name="Diaz J.F."/>
            <person name="Benocci T."/>
            <person name="Peng M."/>
            <person name="Battaglia E."/>
            <person name="Haridas S."/>
            <person name="Andreopoulos W."/>
            <person name="Labutti K."/>
            <person name="Pangilinan J."/>
            <person name="Floch G.L."/>
            <person name="Makela M.R."/>
            <person name="Henrissat B."/>
            <person name="Grigoriev I.V."/>
            <person name="Crouch J.A."/>
            <person name="De Vries R.P."/>
            <person name="Sukno S.A."/>
            <person name="Thon M.R."/>
        </authorList>
    </citation>
    <scope>NUCLEOTIDE SEQUENCE</scope>
    <source>
        <strain evidence="2">CBS 193.32</strain>
    </source>
</reference>
<dbReference type="EMBL" id="JAHMHR010000038">
    <property type="protein sequence ID" value="KAK1672417.1"/>
    <property type="molecule type" value="Genomic_DNA"/>
</dbReference>
<sequence length="79" mass="8717">MFSYSHVASALAFFCFENTLIQAMDNRCISRSVFAKVQPLTRLLHGLKHAPSTSCFATIWLSRGSPVKPVPNFAAGERS</sequence>
<protein>
    <recommendedName>
        <fullName evidence="4">Secreted protein</fullName>
    </recommendedName>
</protein>
<gene>
    <name evidence="2" type="ORF">BDP55DRAFT_673074</name>
</gene>
<accession>A0AAJ0AEI3</accession>
<proteinExistence type="predicted"/>
<dbReference type="GeneID" id="85460096"/>
<dbReference type="AlphaFoldDB" id="A0AAJ0AEI3"/>